<accession>A0ABW0FXC3</accession>
<proteinExistence type="predicted"/>
<dbReference type="Gene3D" id="3.40.960.10">
    <property type="entry name" value="VSR Endonuclease"/>
    <property type="match status" value="1"/>
</dbReference>
<sequence length="119" mass="13416">MPQQGAVSRARVQRCALTPPEARLWVYLRGRRIAGLKFCRQHPVGPHVLDFYCAEAKLAVEVDGRQHSDADREGHDRLRSDWLAAQGIAVLRIPAEHVRTSLDGVLAWIETKAEERVRG</sequence>
<dbReference type="CDD" id="cd01038">
    <property type="entry name" value="Endonuclease_DUF559"/>
    <property type="match status" value="1"/>
</dbReference>
<dbReference type="InterPro" id="IPR011335">
    <property type="entry name" value="Restrct_endonuc-II-like"/>
</dbReference>
<dbReference type="EMBL" id="JBHSLF010000054">
    <property type="protein sequence ID" value="MFC5345921.1"/>
    <property type="molecule type" value="Genomic_DNA"/>
</dbReference>
<keyword evidence="2" id="KW-0540">Nuclease</keyword>
<dbReference type="Pfam" id="PF04480">
    <property type="entry name" value="DUF559"/>
    <property type="match status" value="1"/>
</dbReference>
<feature type="domain" description="DUF559" evidence="1">
    <location>
        <begin position="8"/>
        <end position="111"/>
    </location>
</feature>
<comment type="caution">
    <text evidence="2">The sequence shown here is derived from an EMBL/GenBank/DDBJ whole genome shotgun (WGS) entry which is preliminary data.</text>
</comment>
<dbReference type="PANTHER" id="PTHR38590">
    <property type="entry name" value="BLL0828 PROTEIN"/>
    <property type="match status" value="1"/>
</dbReference>
<organism evidence="2 3">
    <name type="scientific">Brevundimonas staleyi</name>
    <dbReference type="NCBI Taxonomy" id="74326"/>
    <lineage>
        <taxon>Bacteria</taxon>
        <taxon>Pseudomonadati</taxon>
        <taxon>Pseudomonadota</taxon>
        <taxon>Alphaproteobacteria</taxon>
        <taxon>Caulobacterales</taxon>
        <taxon>Caulobacteraceae</taxon>
        <taxon>Brevundimonas</taxon>
    </lineage>
</organism>
<reference evidence="3" key="1">
    <citation type="journal article" date="2019" name="Int. J. Syst. Evol. Microbiol.">
        <title>The Global Catalogue of Microorganisms (GCM) 10K type strain sequencing project: providing services to taxonomists for standard genome sequencing and annotation.</title>
        <authorList>
            <consortium name="The Broad Institute Genomics Platform"/>
            <consortium name="The Broad Institute Genome Sequencing Center for Infectious Disease"/>
            <person name="Wu L."/>
            <person name="Ma J."/>
        </authorList>
    </citation>
    <scope>NUCLEOTIDE SEQUENCE [LARGE SCALE GENOMIC DNA]</scope>
    <source>
        <strain evidence="3">JCM 12125</strain>
    </source>
</reference>
<evidence type="ECO:0000313" key="2">
    <source>
        <dbReference type="EMBL" id="MFC5345921.1"/>
    </source>
</evidence>
<dbReference type="RefSeq" id="WP_374036956.1">
    <property type="nucleotide sequence ID" value="NZ_CP169082.1"/>
</dbReference>
<dbReference type="GO" id="GO:0004519">
    <property type="term" value="F:endonuclease activity"/>
    <property type="evidence" value="ECO:0007669"/>
    <property type="project" value="UniProtKB-KW"/>
</dbReference>
<keyword evidence="2" id="KW-0255">Endonuclease</keyword>
<evidence type="ECO:0000259" key="1">
    <source>
        <dbReference type="Pfam" id="PF04480"/>
    </source>
</evidence>
<dbReference type="SUPFAM" id="SSF52980">
    <property type="entry name" value="Restriction endonuclease-like"/>
    <property type="match status" value="1"/>
</dbReference>
<gene>
    <name evidence="2" type="ORF">ACFPIE_18555</name>
</gene>
<evidence type="ECO:0000313" key="3">
    <source>
        <dbReference type="Proteomes" id="UP001596152"/>
    </source>
</evidence>
<dbReference type="PANTHER" id="PTHR38590:SF1">
    <property type="entry name" value="BLL0828 PROTEIN"/>
    <property type="match status" value="1"/>
</dbReference>
<dbReference type="InterPro" id="IPR007569">
    <property type="entry name" value="DUF559"/>
</dbReference>
<name>A0ABW0FXC3_9CAUL</name>
<keyword evidence="2" id="KW-0378">Hydrolase</keyword>
<protein>
    <submittedName>
        <fullName evidence="2">Endonuclease domain-containing protein</fullName>
    </submittedName>
</protein>
<dbReference type="Proteomes" id="UP001596152">
    <property type="component" value="Unassembled WGS sequence"/>
</dbReference>
<keyword evidence="3" id="KW-1185">Reference proteome</keyword>
<dbReference type="InterPro" id="IPR047216">
    <property type="entry name" value="Endonuclease_DUF559_bact"/>
</dbReference>